<dbReference type="PANTHER" id="PTHR19139:SF270">
    <property type="entry name" value="ENTOMOGLYCEROPORIN 1-RELATED"/>
    <property type="match status" value="1"/>
</dbReference>
<proteinExistence type="inferred from homology"/>
<evidence type="ECO:0000256" key="3">
    <source>
        <dbReference type="ARBA" id="ARBA00022448"/>
    </source>
</evidence>
<evidence type="ECO:0000256" key="6">
    <source>
        <dbReference type="ARBA" id="ARBA00023136"/>
    </source>
</evidence>
<dbReference type="GO" id="GO:0005886">
    <property type="term" value="C:plasma membrane"/>
    <property type="evidence" value="ECO:0007669"/>
    <property type="project" value="TreeGrafter"/>
</dbReference>
<evidence type="ECO:0000313" key="10">
    <source>
        <dbReference type="Proteomes" id="UP001162162"/>
    </source>
</evidence>
<dbReference type="GO" id="GO:0015267">
    <property type="term" value="F:channel activity"/>
    <property type="evidence" value="ECO:0007669"/>
    <property type="project" value="InterPro"/>
</dbReference>
<dbReference type="InterPro" id="IPR022357">
    <property type="entry name" value="MIP_CS"/>
</dbReference>
<feature type="transmembrane region" description="Helical" evidence="8">
    <location>
        <begin position="126"/>
        <end position="143"/>
    </location>
</feature>
<dbReference type="Proteomes" id="UP001162162">
    <property type="component" value="Unassembled WGS sequence"/>
</dbReference>
<dbReference type="InterPro" id="IPR034294">
    <property type="entry name" value="Aquaporin_transptr"/>
</dbReference>
<evidence type="ECO:0000313" key="9">
    <source>
        <dbReference type="EMBL" id="KAJ8952986.1"/>
    </source>
</evidence>
<evidence type="ECO:0000256" key="1">
    <source>
        <dbReference type="ARBA" id="ARBA00004141"/>
    </source>
</evidence>
<feature type="transmembrane region" description="Helical" evidence="8">
    <location>
        <begin position="155"/>
        <end position="176"/>
    </location>
</feature>
<dbReference type="EMBL" id="JAPWTK010000062">
    <property type="protein sequence ID" value="KAJ8952986.1"/>
    <property type="molecule type" value="Genomic_DNA"/>
</dbReference>
<keyword evidence="5 8" id="KW-1133">Transmembrane helix</keyword>
<evidence type="ECO:0000256" key="2">
    <source>
        <dbReference type="ARBA" id="ARBA00006175"/>
    </source>
</evidence>
<sequence length="234" mass="26064">MKERECPFVICFMCEFLGTIIMMYIGCMGCVDTFKLGPTIPAFTFGFSIIASIQIFSHFTPVHLNPALSVSCLILGKMHWKKVLVYIPAQYAGAMAGYALLKVTVMDHPGLCLLRLMKGTKPMQGFVLEALVAQILLLVVAGSTDEENHHLLDSISLRLGVLVAGLVFALEPYTGACLNPARSIPPCIFYMDWKDHWLYHLAPYVGMASGAVIYRMVLDNHKKYSLYSIFTRKS</sequence>
<protein>
    <recommendedName>
        <fullName evidence="11">Aquaporin</fullName>
    </recommendedName>
</protein>
<accession>A0AAV8YQS3</accession>
<evidence type="ECO:0000256" key="8">
    <source>
        <dbReference type="SAM" id="Phobius"/>
    </source>
</evidence>
<feature type="transmembrane region" description="Helical" evidence="8">
    <location>
        <begin position="83"/>
        <end position="105"/>
    </location>
</feature>
<comment type="similarity">
    <text evidence="2 7">Belongs to the MIP/aquaporin (TC 1.A.8) family.</text>
</comment>
<keyword evidence="4 7" id="KW-0812">Transmembrane</keyword>
<dbReference type="PRINTS" id="PR00783">
    <property type="entry name" value="MINTRINSICP"/>
</dbReference>
<keyword evidence="3 7" id="KW-0813">Transport</keyword>
<feature type="transmembrane region" description="Helical" evidence="8">
    <location>
        <begin position="6"/>
        <end position="27"/>
    </location>
</feature>
<dbReference type="AlphaFoldDB" id="A0AAV8YQS3"/>
<evidence type="ECO:0000256" key="4">
    <source>
        <dbReference type="ARBA" id="ARBA00022692"/>
    </source>
</evidence>
<dbReference type="InterPro" id="IPR023271">
    <property type="entry name" value="Aquaporin-like"/>
</dbReference>
<organism evidence="9 10">
    <name type="scientific">Aromia moschata</name>
    <dbReference type="NCBI Taxonomy" id="1265417"/>
    <lineage>
        <taxon>Eukaryota</taxon>
        <taxon>Metazoa</taxon>
        <taxon>Ecdysozoa</taxon>
        <taxon>Arthropoda</taxon>
        <taxon>Hexapoda</taxon>
        <taxon>Insecta</taxon>
        <taxon>Pterygota</taxon>
        <taxon>Neoptera</taxon>
        <taxon>Endopterygota</taxon>
        <taxon>Coleoptera</taxon>
        <taxon>Polyphaga</taxon>
        <taxon>Cucujiformia</taxon>
        <taxon>Chrysomeloidea</taxon>
        <taxon>Cerambycidae</taxon>
        <taxon>Cerambycinae</taxon>
        <taxon>Callichromatini</taxon>
        <taxon>Aromia</taxon>
    </lineage>
</organism>
<keyword evidence="6 8" id="KW-0472">Membrane</keyword>
<comment type="subcellular location">
    <subcellularLocation>
        <location evidence="1">Membrane</location>
        <topology evidence="1">Multi-pass membrane protein</topology>
    </subcellularLocation>
</comment>
<dbReference type="PANTHER" id="PTHR19139">
    <property type="entry name" value="AQUAPORIN TRANSPORTER"/>
    <property type="match status" value="1"/>
</dbReference>
<keyword evidence="10" id="KW-1185">Reference proteome</keyword>
<dbReference type="Pfam" id="PF00230">
    <property type="entry name" value="MIP"/>
    <property type="match status" value="1"/>
</dbReference>
<dbReference type="PROSITE" id="PS00221">
    <property type="entry name" value="MIP"/>
    <property type="match status" value="1"/>
</dbReference>
<evidence type="ECO:0008006" key="11">
    <source>
        <dbReference type="Google" id="ProtNLM"/>
    </source>
</evidence>
<evidence type="ECO:0000256" key="7">
    <source>
        <dbReference type="RuleBase" id="RU000477"/>
    </source>
</evidence>
<reference evidence="9" key="1">
    <citation type="journal article" date="2023" name="Insect Mol. Biol.">
        <title>Genome sequencing provides insights into the evolution of gene families encoding plant cell wall-degrading enzymes in longhorned beetles.</title>
        <authorList>
            <person name="Shin N.R."/>
            <person name="Okamura Y."/>
            <person name="Kirsch R."/>
            <person name="Pauchet Y."/>
        </authorList>
    </citation>
    <scope>NUCLEOTIDE SEQUENCE</scope>
    <source>
        <strain evidence="9">AMC_N1</strain>
    </source>
</reference>
<evidence type="ECO:0000256" key="5">
    <source>
        <dbReference type="ARBA" id="ARBA00022989"/>
    </source>
</evidence>
<dbReference type="SUPFAM" id="SSF81338">
    <property type="entry name" value="Aquaporin-like"/>
    <property type="match status" value="1"/>
</dbReference>
<dbReference type="InterPro" id="IPR000425">
    <property type="entry name" value="MIP"/>
</dbReference>
<name>A0AAV8YQS3_9CUCU</name>
<feature type="transmembrane region" description="Helical" evidence="8">
    <location>
        <begin position="39"/>
        <end position="59"/>
    </location>
</feature>
<comment type="caution">
    <text evidence="9">The sequence shown here is derived from an EMBL/GenBank/DDBJ whole genome shotgun (WGS) entry which is preliminary data.</text>
</comment>
<feature type="transmembrane region" description="Helical" evidence="8">
    <location>
        <begin position="197"/>
        <end position="217"/>
    </location>
</feature>
<gene>
    <name evidence="9" type="ORF">NQ318_015346</name>
</gene>
<dbReference type="Gene3D" id="1.20.1080.10">
    <property type="entry name" value="Glycerol uptake facilitator protein"/>
    <property type="match status" value="1"/>
</dbReference>